<evidence type="ECO:0000313" key="7">
    <source>
        <dbReference type="Proteomes" id="UP000236845"/>
    </source>
</evidence>
<dbReference type="CDD" id="cd24048">
    <property type="entry name" value="ASKHA_NBD_FtsA"/>
    <property type="match status" value="1"/>
</dbReference>
<keyword evidence="4" id="KW-0131">Cell cycle</keyword>
<evidence type="ECO:0000256" key="3">
    <source>
        <dbReference type="ARBA" id="ARBA00023136"/>
    </source>
</evidence>
<name>A0A2H0YR76_9BACT</name>
<dbReference type="InterPro" id="IPR020823">
    <property type="entry name" value="Cell_div_FtsA"/>
</dbReference>
<comment type="caution">
    <text evidence="6">The sequence shown here is derived from an EMBL/GenBank/DDBJ whole genome shotgun (WGS) entry which is preliminary data.</text>
</comment>
<dbReference type="Pfam" id="PF02491">
    <property type="entry name" value="SHS2_FTSA"/>
    <property type="match status" value="1"/>
</dbReference>
<feature type="domain" description="SHS2" evidence="5">
    <location>
        <begin position="7"/>
        <end position="197"/>
    </location>
</feature>
<dbReference type="Proteomes" id="UP000236845">
    <property type="component" value="Unassembled WGS sequence"/>
</dbReference>
<protein>
    <submittedName>
        <fullName evidence="6">Cell division protein FtsA</fullName>
    </submittedName>
</protein>
<dbReference type="Gene3D" id="3.30.420.40">
    <property type="match status" value="1"/>
</dbReference>
<organism evidence="6 7">
    <name type="scientific">Candidatus Kerfeldbacteria bacterium CG08_land_8_20_14_0_20_43_14</name>
    <dbReference type="NCBI Taxonomy" id="2014246"/>
    <lineage>
        <taxon>Bacteria</taxon>
        <taxon>Candidatus Kerfeldiibacteriota</taxon>
    </lineage>
</organism>
<evidence type="ECO:0000256" key="1">
    <source>
        <dbReference type="ARBA" id="ARBA00022475"/>
    </source>
</evidence>
<evidence type="ECO:0000256" key="2">
    <source>
        <dbReference type="ARBA" id="ARBA00022618"/>
    </source>
</evidence>
<dbReference type="HAMAP" id="MF_02033">
    <property type="entry name" value="FtsA"/>
    <property type="match status" value="1"/>
</dbReference>
<dbReference type="GO" id="GO:0051301">
    <property type="term" value="P:cell division"/>
    <property type="evidence" value="ECO:0007669"/>
    <property type="project" value="UniProtKB-KW"/>
</dbReference>
<dbReference type="GO" id="GO:0009898">
    <property type="term" value="C:cytoplasmic side of plasma membrane"/>
    <property type="evidence" value="ECO:0007669"/>
    <property type="project" value="TreeGrafter"/>
</dbReference>
<dbReference type="PIRSF" id="PIRSF003101">
    <property type="entry name" value="FtsA"/>
    <property type="match status" value="1"/>
</dbReference>
<dbReference type="SMART" id="SM00842">
    <property type="entry name" value="FtsA"/>
    <property type="match status" value="1"/>
</dbReference>
<dbReference type="InterPro" id="IPR043129">
    <property type="entry name" value="ATPase_NBD"/>
</dbReference>
<accession>A0A2H0YR76</accession>
<gene>
    <name evidence="6" type="primary">ftsA</name>
    <name evidence="6" type="ORF">COT26_00355</name>
</gene>
<evidence type="ECO:0000313" key="6">
    <source>
        <dbReference type="EMBL" id="PIS41004.1"/>
    </source>
</evidence>
<keyword evidence="1" id="KW-1003">Cell membrane</keyword>
<dbReference type="InterPro" id="IPR003494">
    <property type="entry name" value="SHS2_FtsA"/>
</dbReference>
<evidence type="ECO:0000259" key="5">
    <source>
        <dbReference type="SMART" id="SM00842"/>
    </source>
</evidence>
<evidence type="ECO:0000256" key="4">
    <source>
        <dbReference type="ARBA" id="ARBA00023306"/>
    </source>
</evidence>
<reference evidence="7" key="1">
    <citation type="submission" date="2017-09" db="EMBL/GenBank/DDBJ databases">
        <title>Depth-based differentiation of microbial function through sediment-hosted aquifers and enrichment of novel symbionts in the deep terrestrial subsurface.</title>
        <authorList>
            <person name="Probst A.J."/>
            <person name="Ladd B."/>
            <person name="Jarett J.K."/>
            <person name="Geller-Mcgrath D.E."/>
            <person name="Sieber C.M.K."/>
            <person name="Emerson J.B."/>
            <person name="Anantharaman K."/>
            <person name="Thomas B.C."/>
            <person name="Malmstrom R."/>
            <person name="Stieglmeier M."/>
            <person name="Klingl A."/>
            <person name="Woyke T."/>
            <person name="Ryan C.M."/>
            <person name="Banfield J.F."/>
        </authorList>
    </citation>
    <scope>NUCLEOTIDE SEQUENCE [LARGE SCALE GENOMIC DNA]</scope>
</reference>
<dbReference type="AlphaFoldDB" id="A0A2H0YR76"/>
<dbReference type="Pfam" id="PF14450">
    <property type="entry name" value="FtsA"/>
    <property type="match status" value="1"/>
</dbReference>
<proteinExistence type="inferred from homology"/>
<dbReference type="NCBIfam" id="TIGR01174">
    <property type="entry name" value="ftsA"/>
    <property type="match status" value="1"/>
</dbReference>
<dbReference type="Gene3D" id="3.30.1490.110">
    <property type="match status" value="1"/>
</dbReference>
<dbReference type="EMBL" id="PEXW01000009">
    <property type="protein sequence ID" value="PIS41004.1"/>
    <property type="molecule type" value="Genomic_DNA"/>
</dbReference>
<dbReference type="PANTHER" id="PTHR32432:SF4">
    <property type="entry name" value="CELL DIVISION PROTEIN FTSA"/>
    <property type="match status" value="1"/>
</dbReference>
<keyword evidence="2 6" id="KW-0132">Cell division</keyword>
<dbReference type="PANTHER" id="PTHR32432">
    <property type="entry name" value="CELL DIVISION PROTEIN FTSA-RELATED"/>
    <property type="match status" value="1"/>
</dbReference>
<dbReference type="SUPFAM" id="SSF53067">
    <property type="entry name" value="Actin-like ATPase domain"/>
    <property type="match status" value="2"/>
</dbReference>
<dbReference type="GO" id="GO:0032153">
    <property type="term" value="C:cell division site"/>
    <property type="evidence" value="ECO:0007669"/>
    <property type="project" value="TreeGrafter"/>
</dbReference>
<dbReference type="InterPro" id="IPR050696">
    <property type="entry name" value="FtsA/MreB"/>
</dbReference>
<keyword evidence="3" id="KW-0472">Membrane</keyword>
<sequence length="408" mass="42916">MSRENTLVGLDLGTTTIRVVVASPTERTPSSLQILGLGEHSADGISKGVITSIEDAISSISGALEQAERMTGVPINNAYVGINGTHISSQEVHGVVAVAKADGEIKEDDVERVIEAAQTTVSPSNAEILHVIPRAFTVDNQKGVKDPIGMSGIRLEVDAQIIQGLQAQVKNLTKCIYRTGVEINDLVLGVLAASEAVLTKRQKEIGVGLVNIGASTTSLIVFEEGDVLHTAILPVGAGHITNDIAIGLRTSIDVAEKVKLEYGTALPNEVGKRDEIDLAEIDPKESGVVSRKHVAEIIEARVTEIFSMLDKELQKVDRSGLLPAGIAMIGGGAKLPGLIDVAKREFRLPASIGSPLNVITAIDKVQEPEYATAVGLAFWGLALQNSGAGPGSKFSTVNSVLGKIRGWV</sequence>
<feature type="non-terminal residue" evidence="6">
    <location>
        <position position="408"/>
    </location>
</feature>